<keyword evidence="1" id="KW-0175">Coiled coil</keyword>
<evidence type="ECO:0000256" key="3">
    <source>
        <dbReference type="SAM" id="SignalP"/>
    </source>
</evidence>
<comment type="caution">
    <text evidence="4">The sequence shown here is derived from an EMBL/GenBank/DDBJ whole genome shotgun (WGS) entry which is preliminary data.</text>
</comment>
<evidence type="ECO:0000313" key="5">
    <source>
        <dbReference type="Proteomes" id="UP001629156"/>
    </source>
</evidence>
<dbReference type="Pfam" id="PF13424">
    <property type="entry name" value="TPR_12"/>
    <property type="match status" value="1"/>
</dbReference>
<dbReference type="EMBL" id="JBELPZ010000022">
    <property type="protein sequence ID" value="MFL9845838.1"/>
    <property type="molecule type" value="Genomic_DNA"/>
</dbReference>
<dbReference type="SMART" id="SM00028">
    <property type="entry name" value="TPR"/>
    <property type="match status" value="3"/>
</dbReference>
<reference evidence="4 5" key="1">
    <citation type="submission" date="2024-06" db="EMBL/GenBank/DDBJ databases">
        <authorList>
            <person name="Kaempfer P."/>
            <person name="Viver T."/>
        </authorList>
    </citation>
    <scope>NUCLEOTIDE SEQUENCE [LARGE SCALE GENOMIC DNA]</scope>
    <source>
        <strain evidence="4 5">ST-119</strain>
    </source>
</reference>
<dbReference type="SUPFAM" id="SSF48452">
    <property type="entry name" value="TPR-like"/>
    <property type="match status" value="1"/>
</dbReference>
<feature type="transmembrane region" description="Helical" evidence="2">
    <location>
        <begin position="334"/>
        <end position="354"/>
    </location>
</feature>
<dbReference type="InterPro" id="IPR011990">
    <property type="entry name" value="TPR-like_helical_dom_sf"/>
</dbReference>
<dbReference type="InterPro" id="IPR016032">
    <property type="entry name" value="Sig_transdc_resp-reg_C-effctor"/>
</dbReference>
<gene>
    <name evidence="4" type="ORF">ABS766_15565</name>
</gene>
<evidence type="ECO:0000313" key="4">
    <source>
        <dbReference type="EMBL" id="MFL9845838.1"/>
    </source>
</evidence>
<keyword evidence="2" id="KW-1133">Transmembrane helix</keyword>
<organism evidence="4 5">
    <name type="scientific">Flavobacterium rhizosphaerae</name>
    <dbReference type="NCBI Taxonomy" id="3163298"/>
    <lineage>
        <taxon>Bacteria</taxon>
        <taxon>Pseudomonadati</taxon>
        <taxon>Bacteroidota</taxon>
        <taxon>Flavobacteriia</taxon>
        <taxon>Flavobacteriales</taxon>
        <taxon>Flavobacteriaceae</taxon>
        <taxon>Flavobacterium</taxon>
    </lineage>
</organism>
<dbReference type="Proteomes" id="UP001629156">
    <property type="component" value="Unassembled WGS sequence"/>
</dbReference>
<dbReference type="Gene3D" id="1.25.40.10">
    <property type="entry name" value="Tetratricopeptide repeat domain"/>
    <property type="match status" value="1"/>
</dbReference>
<keyword evidence="5" id="KW-1185">Reference proteome</keyword>
<feature type="chain" id="PRO_5047032197" evidence="3">
    <location>
        <begin position="22"/>
        <end position="556"/>
    </location>
</feature>
<dbReference type="RefSeq" id="WP_408086115.1">
    <property type="nucleotide sequence ID" value="NZ_JBELPZ010000022.1"/>
</dbReference>
<accession>A0ABW8Z2N0</accession>
<keyword evidence="2" id="KW-0472">Membrane</keyword>
<proteinExistence type="predicted"/>
<evidence type="ECO:0000256" key="2">
    <source>
        <dbReference type="SAM" id="Phobius"/>
    </source>
</evidence>
<keyword evidence="3" id="KW-0732">Signal</keyword>
<feature type="coiled-coil region" evidence="1">
    <location>
        <begin position="357"/>
        <end position="427"/>
    </location>
</feature>
<sequence length="556" mass="64106">MAKCKKSTLLLLIWITTAAYTQTKEECDSLTNLAVKEIFQQADYPSAIRHLKTAQAAAKKYHYGRQYFLATNNLGAACYQMLDYGNAIRYYLDAYNIAIANNEPLDEMSVLNNIAIVYAREENRVAAKEYFEKSYKIARKQNIKSRISLYASNIAKLSFEEGDFATARQYAKDALENVKDNPAVTMNTETTLLEILFVEKKYTEVVVSSRNLITIAHNNNLRESESELQLLLSKALLEMGDTGLASVEIDKGLQNAANEEFRLDFFELESKLALITHNITALYNAKDSIVKLNNYISINKNREILENSRLQFELASSNHELEINREKSASQKKLYIISTIFLVLVLLVFGWAFYKKNQVAKQKKELAESNLKIADLELERERQKTNILNQKMKEKELLNELEKEKLRDKQRKLKHEIEERNRQLSDKILFQTTRNELIEDIIEKVAGLPQVKNDEQMLRSVNSLKSHLKEDARWDEFTSNFENVNSDFLLRLKKSHPEINANDVRFLSFVYLNLSSKEIASLLNISPESSRKRKERISKKIGVPSGESLYNYLSTL</sequence>
<dbReference type="InterPro" id="IPR019734">
    <property type="entry name" value="TPR_rpt"/>
</dbReference>
<dbReference type="SUPFAM" id="SSF46894">
    <property type="entry name" value="C-terminal effector domain of the bipartite response regulators"/>
    <property type="match status" value="1"/>
</dbReference>
<protein>
    <submittedName>
        <fullName evidence="4">Tetratricopeptide repeat protein</fullName>
    </submittedName>
</protein>
<keyword evidence="2" id="KW-0812">Transmembrane</keyword>
<evidence type="ECO:0000256" key="1">
    <source>
        <dbReference type="SAM" id="Coils"/>
    </source>
</evidence>
<name>A0ABW8Z2N0_9FLAO</name>
<feature type="signal peptide" evidence="3">
    <location>
        <begin position="1"/>
        <end position="21"/>
    </location>
</feature>